<dbReference type="SMART" id="SM00116">
    <property type="entry name" value="CBS"/>
    <property type="match status" value="2"/>
</dbReference>
<keyword evidence="1" id="KW-0129">CBS domain</keyword>
<feature type="transmembrane region" description="Helical" evidence="2">
    <location>
        <begin position="145"/>
        <end position="169"/>
    </location>
</feature>
<dbReference type="PROSITE" id="PS51371">
    <property type="entry name" value="CBS"/>
    <property type="match status" value="2"/>
</dbReference>
<keyword evidence="2" id="KW-0812">Transmembrane</keyword>
<dbReference type="InterPro" id="IPR007065">
    <property type="entry name" value="HPP"/>
</dbReference>
<evidence type="ECO:0000256" key="1">
    <source>
        <dbReference type="PROSITE-ProRule" id="PRU00703"/>
    </source>
</evidence>
<protein>
    <submittedName>
        <fullName evidence="4">HPP family protein</fullName>
    </submittedName>
</protein>
<keyword evidence="5" id="KW-1185">Reference proteome</keyword>
<dbReference type="Pfam" id="PF00571">
    <property type="entry name" value="CBS"/>
    <property type="match status" value="2"/>
</dbReference>
<dbReference type="PANTHER" id="PTHR33741">
    <property type="entry name" value="TRANSMEMBRANE PROTEIN DDB_G0269096-RELATED"/>
    <property type="match status" value="1"/>
</dbReference>
<proteinExistence type="predicted"/>
<dbReference type="PANTHER" id="PTHR33741:SF5">
    <property type="entry name" value="TRANSMEMBRANE PROTEIN DDB_G0269096-RELATED"/>
    <property type="match status" value="1"/>
</dbReference>
<evidence type="ECO:0000313" key="5">
    <source>
        <dbReference type="Proteomes" id="UP000601789"/>
    </source>
</evidence>
<dbReference type="Gene3D" id="3.10.580.10">
    <property type="entry name" value="CBS-domain"/>
    <property type="match status" value="1"/>
</dbReference>
<evidence type="ECO:0000256" key="2">
    <source>
        <dbReference type="SAM" id="Phobius"/>
    </source>
</evidence>
<organism evidence="4 5">
    <name type="scientific">Aquamicrobium zhengzhouense</name>
    <dbReference type="NCBI Taxonomy" id="2781738"/>
    <lineage>
        <taxon>Bacteria</taxon>
        <taxon>Pseudomonadati</taxon>
        <taxon>Pseudomonadota</taxon>
        <taxon>Alphaproteobacteria</taxon>
        <taxon>Hyphomicrobiales</taxon>
        <taxon>Phyllobacteriaceae</taxon>
        <taxon>Aquamicrobium</taxon>
    </lineage>
</organism>
<name>A0ABS0SEC3_9HYPH</name>
<accession>A0ABS0SEC3</accession>
<feature type="transmembrane region" description="Helical" evidence="2">
    <location>
        <begin position="83"/>
        <end position="100"/>
    </location>
</feature>
<dbReference type="Pfam" id="PF04982">
    <property type="entry name" value="TM_HPP"/>
    <property type="match status" value="1"/>
</dbReference>
<comment type="caution">
    <text evidence="4">The sequence shown here is derived from an EMBL/GenBank/DDBJ whole genome shotgun (WGS) entry which is preliminary data.</text>
</comment>
<dbReference type="EMBL" id="JADGMQ010000009">
    <property type="protein sequence ID" value="MBI1621635.1"/>
    <property type="molecule type" value="Genomic_DNA"/>
</dbReference>
<sequence>MRRLILPFSHYLRALCPGAAVPVREGVRASFGALLGIAATVIVAMLISQDLWLAVYLVAPFGSSSVLLYAAPNSPLAQPWPAIVGNTVSALAAIAVCMMVPVPVFNVPLSVAAAILAMALCRAMHPPGGAVAMMVAIGAETIVPLGFGFAFVPVALGTAVLVVVAAMYAPLTGRRYPLRQFNEPNAKGTLDPAPEERLGLSEDELAGILARYKQSLNLGVEDLARLIGAAELQAASHRVSPQTAADIMSRDLVTVSPDAPLQDVASLFIQYGFTSLPVVENGKYEGVIFQLDLIEGSLGGRRPQGARRLLPNWAQRRSARRARDIMKRPKAAQSDTRLAALLPILASHRADAVPVLDDGQIVGIVTQTDLISALARQSLRAA</sequence>
<feature type="domain" description="CBS" evidence="3">
    <location>
        <begin position="248"/>
        <end position="304"/>
    </location>
</feature>
<keyword evidence="2" id="KW-1133">Transmembrane helix</keyword>
<evidence type="ECO:0000313" key="4">
    <source>
        <dbReference type="EMBL" id="MBI1621635.1"/>
    </source>
</evidence>
<dbReference type="SUPFAM" id="SSF54631">
    <property type="entry name" value="CBS-domain pair"/>
    <property type="match status" value="1"/>
</dbReference>
<feature type="domain" description="CBS" evidence="3">
    <location>
        <begin position="325"/>
        <end position="382"/>
    </location>
</feature>
<feature type="transmembrane region" description="Helical" evidence="2">
    <location>
        <begin position="54"/>
        <end position="71"/>
    </location>
</feature>
<gene>
    <name evidence="4" type="ORF">IOD40_13310</name>
</gene>
<dbReference type="InterPro" id="IPR046342">
    <property type="entry name" value="CBS_dom_sf"/>
</dbReference>
<dbReference type="Proteomes" id="UP000601789">
    <property type="component" value="Unassembled WGS sequence"/>
</dbReference>
<dbReference type="InterPro" id="IPR058581">
    <property type="entry name" value="TM_HPP"/>
</dbReference>
<dbReference type="InterPro" id="IPR000644">
    <property type="entry name" value="CBS_dom"/>
</dbReference>
<keyword evidence="2" id="KW-0472">Membrane</keyword>
<reference evidence="4 5" key="1">
    <citation type="submission" date="2020-10" db="EMBL/GenBank/DDBJ databases">
        <title>Aquamicrobium zhengzhouensis sp. nov., a exopolysaccharide producing bacterium isolated from farmland soil.</title>
        <authorList>
            <person name="Wang X."/>
        </authorList>
    </citation>
    <scope>NUCLEOTIDE SEQUENCE [LARGE SCALE GENOMIC DNA]</scope>
    <source>
        <strain evidence="5">cd-1</strain>
    </source>
</reference>
<feature type="transmembrane region" description="Helical" evidence="2">
    <location>
        <begin position="30"/>
        <end position="47"/>
    </location>
</feature>
<evidence type="ECO:0000259" key="3">
    <source>
        <dbReference type="PROSITE" id="PS51371"/>
    </source>
</evidence>